<dbReference type="CDD" id="cd10944">
    <property type="entry name" value="CE4_SmPgdA_like"/>
    <property type="match status" value="1"/>
</dbReference>
<dbReference type="PANTHER" id="PTHR10587">
    <property type="entry name" value="GLYCOSYL TRANSFERASE-RELATED"/>
    <property type="match status" value="1"/>
</dbReference>
<accession>A0A089M1Q6</accession>
<name>A0A089M1Q6_9BACL</name>
<dbReference type="SUPFAM" id="SSF88713">
    <property type="entry name" value="Glycoside hydrolase/deacetylase"/>
    <property type="match status" value="1"/>
</dbReference>
<dbReference type="GO" id="GO:0005975">
    <property type="term" value="P:carbohydrate metabolic process"/>
    <property type="evidence" value="ECO:0007669"/>
    <property type="project" value="InterPro"/>
</dbReference>
<dbReference type="PANTHER" id="PTHR10587:SF125">
    <property type="entry name" value="POLYSACCHARIDE DEACETYLASE YHEN-RELATED"/>
    <property type="match status" value="1"/>
</dbReference>
<dbReference type="InterPro" id="IPR050248">
    <property type="entry name" value="Polysacc_deacetylase_ArnD"/>
</dbReference>
<proteinExistence type="predicted"/>
<dbReference type="eggNOG" id="COG0726">
    <property type="taxonomic scope" value="Bacteria"/>
</dbReference>
<reference evidence="2 3" key="1">
    <citation type="submission" date="2014-08" db="EMBL/GenBank/DDBJ databases">
        <title>Comparative genomics of the Paenibacillus odorifer group.</title>
        <authorList>
            <person name="den Bakker H.C."/>
            <person name="Tsai Y.-C."/>
            <person name="Martin N."/>
            <person name="Korlach J."/>
            <person name="Wiedmann M."/>
        </authorList>
    </citation>
    <scope>NUCLEOTIDE SEQUENCE [LARGE SCALE GENOMIC DNA]</scope>
    <source>
        <strain evidence="2 3">DSM 15220</strain>
    </source>
</reference>
<sequence>MFHVPIKKVVLLFMSFILCFGILQITADAAGANKSLKLGVNDSLTGITAVSEKSTYYVPLRALATELKWTLTGLPDGIQVEGGGRILRLLENNGGARLQDGTVAKADTFLRDGALMVPLKISAYLGYRISFEPDKYLLRVQDGSAALDDTAFVTKYKNELAPPAPAEPAQNQPAAKPGKTLYLTFDDGPSATTSELLDILNKYGVKATFFMLGPNMNRYPSQVKRIVEEGNGLGLHGMTHRKEKFYASASAALAEMNRDNDVLRKITGTGTTLIRPPYGSKPYFTKTFRDKVLGQGYHLWDWNVDSDDWKYKEDSVTIYNTVMGQVHKLQKSKTNPVILMHDQKATLKVLPRLLETLKKEGYTFEIVTKDIEPVNFWKDKR</sequence>
<dbReference type="Proteomes" id="UP000029500">
    <property type="component" value="Chromosome"/>
</dbReference>
<dbReference type="HOGENOM" id="CLU_021264_6_2_9"/>
<feature type="domain" description="NodB homology" evidence="1">
    <location>
        <begin position="179"/>
        <end position="365"/>
    </location>
</feature>
<organism evidence="2 3">
    <name type="scientific">Paenibacillus graminis</name>
    <dbReference type="NCBI Taxonomy" id="189425"/>
    <lineage>
        <taxon>Bacteria</taxon>
        <taxon>Bacillati</taxon>
        <taxon>Bacillota</taxon>
        <taxon>Bacilli</taxon>
        <taxon>Bacillales</taxon>
        <taxon>Paenibacillaceae</taxon>
        <taxon>Paenibacillus</taxon>
    </lineage>
</organism>
<evidence type="ECO:0000313" key="3">
    <source>
        <dbReference type="Proteomes" id="UP000029500"/>
    </source>
</evidence>
<dbReference type="PROSITE" id="PS51677">
    <property type="entry name" value="NODB"/>
    <property type="match status" value="1"/>
</dbReference>
<gene>
    <name evidence="2" type="ORF">PGRAT_05355</name>
</gene>
<dbReference type="AlphaFoldDB" id="A0A089M1Q6"/>
<dbReference type="STRING" id="189425.PGRAT_05355"/>
<evidence type="ECO:0000313" key="2">
    <source>
        <dbReference type="EMBL" id="AIQ67122.1"/>
    </source>
</evidence>
<evidence type="ECO:0000259" key="1">
    <source>
        <dbReference type="PROSITE" id="PS51677"/>
    </source>
</evidence>
<dbReference type="KEGG" id="pgm:PGRAT_05355"/>
<dbReference type="Gene3D" id="3.20.20.370">
    <property type="entry name" value="Glycoside hydrolase/deacetylase"/>
    <property type="match status" value="1"/>
</dbReference>
<dbReference type="GO" id="GO:0016810">
    <property type="term" value="F:hydrolase activity, acting on carbon-nitrogen (but not peptide) bonds"/>
    <property type="evidence" value="ECO:0007669"/>
    <property type="project" value="InterPro"/>
</dbReference>
<protein>
    <recommendedName>
        <fullName evidence="1">NodB homology domain-containing protein</fullName>
    </recommendedName>
</protein>
<dbReference type="EMBL" id="CP009287">
    <property type="protein sequence ID" value="AIQ67122.1"/>
    <property type="molecule type" value="Genomic_DNA"/>
</dbReference>
<dbReference type="InterPro" id="IPR002509">
    <property type="entry name" value="NODB_dom"/>
</dbReference>
<keyword evidence="3" id="KW-1185">Reference proteome</keyword>
<dbReference type="InterPro" id="IPR011330">
    <property type="entry name" value="Glyco_hydro/deAcase_b/a-brl"/>
</dbReference>
<dbReference type="Pfam" id="PF01522">
    <property type="entry name" value="Polysacc_deac_1"/>
    <property type="match status" value="1"/>
</dbReference>